<dbReference type="Gene3D" id="3.30.70.330">
    <property type="match status" value="1"/>
</dbReference>
<dbReference type="InterPro" id="IPR050441">
    <property type="entry name" value="RBM"/>
</dbReference>
<dbReference type="PROSITE" id="PS50102">
    <property type="entry name" value="RRM"/>
    <property type="match status" value="1"/>
</dbReference>
<evidence type="ECO:0000256" key="1">
    <source>
        <dbReference type="PROSITE-ProRule" id="PRU00176"/>
    </source>
</evidence>
<dbReference type="SMART" id="SM00360">
    <property type="entry name" value="RRM"/>
    <property type="match status" value="1"/>
</dbReference>
<evidence type="ECO:0000313" key="4">
    <source>
        <dbReference type="EMBL" id="CAD6203796.1"/>
    </source>
</evidence>
<name>A0A811MF60_9POAL</name>
<proteinExistence type="predicted"/>
<evidence type="ECO:0000259" key="3">
    <source>
        <dbReference type="PROSITE" id="PS50102"/>
    </source>
</evidence>
<dbReference type="Pfam" id="PF00076">
    <property type="entry name" value="RRM_1"/>
    <property type="match status" value="1"/>
</dbReference>
<comment type="caution">
    <text evidence="4">The sequence shown here is derived from an EMBL/GenBank/DDBJ whole genome shotgun (WGS) entry which is preliminary data.</text>
</comment>
<dbReference type="EMBL" id="CAJGYO010000001">
    <property type="protein sequence ID" value="CAD6203796.1"/>
    <property type="molecule type" value="Genomic_DNA"/>
</dbReference>
<organism evidence="4 5">
    <name type="scientific">Miscanthus lutarioriparius</name>
    <dbReference type="NCBI Taxonomy" id="422564"/>
    <lineage>
        <taxon>Eukaryota</taxon>
        <taxon>Viridiplantae</taxon>
        <taxon>Streptophyta</taxon>
        <taxon>Embryophyta</taxon>
        <taxon>Tracheophyta</taxon>
        <taxon>Spermatophyta</taxon>
        <taxon>Magnoliopsida</taxon>
        <taxon>Liliopsida</taxon>
        <taxon>Poales</taxon>
        <taxon>Poaceae</taxon>
        <taxon>PACMAD clade</taxon>
        <taxon>Panicoideae</taxon>
        <taxon>Andropogonodae</taxon>
        <taxon>Andropogoneae</taxon>
        <taxon>Saccharinae</taxon>
        <taxon>Miscanthus</taxon>
    </lineage>
</organism>
<evidence type="ECO:0000256" key="2">
    <source>
        <dbReference type="SAM" id="MobiDB-lite"/>
    </source>
</evidence>
<dbReference type="SUPFAM" id="SSF54928">
    <property type="entry name" value="RNA-binding domain, RBD"/>
    <property type="match status" value="1"/>
</dbReference>
<dbReference type="AlphaFoldDB" id="A0A811MF60"/>
<feature type="domain" description="RRM" evidence="3">
    <location>
        <begin position="37"/>
        <end position="115"/>
    </location>
</feature>
<dbReference type="PANTHER" id="PTHR48034">
    <property type="entry name" value="TRANSFORMER-2 SEX-DETERMINING PROTEIN-RELATED"/>
    <property type="match status" value="1"/>
</dbReference>
<evidence type="ECO:0000313" key="5">
    <source>
        <dbReference type="Proteomes" id="UP000604825"/>
    </source>
</evidence>
<accession>A0A811MF60</accession>
<keyword evidence="1" id="KW-0694">RNA-binding</keyword>
<feature type="region of interest" description="Disordered" evidence="2">
    <location>
        <begin position="1"/>
        <end position="35"/>
    </location>
</feature>
<reference evidence="4" key="1">
    <citation type="submission" date="2020-10" db="EMBL/GenBank/DDBJ databases">
        <authorList>
            <person name="Han B."/>
            <person name="Lu T."/>
            <person name="Zhao Q."/>
            <person name="Huang X."/>
            <person name="Zhao Y."/>
        </authorList>
    </citation>
    <scope>NUCLEOTIDE SEQUENCE</scope>
</reference>
<feature type="compositionally biased region" description="Basic and acidic residues" evidence="2">
    <location>
        <begin position="115"/>
        <end position="139"/>
    </location>
</feature>
<dbReference type="InterPro" id="IPR035979">
    <property type="entry name" value="RBD_domain_sf"/>
</dbReference>
<dbReference type="OrthoDB" id="439808at2759"/>
<sequence length="214" mass="24880">MGRSYDYSPSPPRGYRRRTRSPSPRGRYGGRGRDLPTSLLVRNLRRDCRPDDLRRPFGKFGRLKDIYLPKDYYTREPKGFGFIQYFDPEDASDAKYHMDGQMLLGREITVVFAEENRKKPSDMRDRERMSGRGRSYDRRLRSRSPGYSDSPRGRSRSHSPSYSPAPKRKHYSRSPSPRPRERSVSRSPADSRSRSAGPSVSRSPRRQRSLSVSE</sequence>
<dbReference type="InterPro" id="IPR000504">
    <property type="entry name" value="RRM_dom"/>
</dbReference>
<dbReference type="GO" id="GO:0003723">
    <property type="term" value="F:RNA binding"/>
    <property type="evidence" value="ECO:0007669"/>
    <property type="project" value="UniProtKB-UniRule"/>
</dbReference>
<dbReference type="InterPro" id="IPR012677">
    <property type="entry name" value="Nucleotide-bd_a/b_plait_sf"/>
</dbReference>
<dbReference type="Proteomes" id="UP000604825">
    <property type="component" value="Unassembled WGS sequence"/>
</dbReference>
<gene>
    <name evidence="4" type="ORF">NCGR_LOCUS1933</name>
</gene>
<protein>
    <recommendedName>
        <fullName evidence="3">RRM domain-containing protein</fullName>
    </recommendedName>
</protein>
<feature type="compositionally biased region" description="Basic and acidic residues" evidence="2">
    <location>
        <begin position="178"/>
        <end position="193"/>
    </location>
</feature>
<keyword evidence="5" id="KW-1185">Reference proteome</keyword>
<feature type="region of interest" description="Disordered" evidence="2">
    <location>
        <begin position="115"/>
        <end position="214"/>
    </location>
</feature>